<dbReference type="Pfam" id="PF00199">
    <property type="entry name" value="Catalase"/>
    <property type="match status" value="1"/>
</dbReference>
<dbReference type="InterPro" id="IPR024711">
    <property type="entry name" value="Catalase_clade1/3"/>
</dbReference>
<evidence type="ECO:0000256" key="4">
    <source>
        <dbReference type="ARBA" id="ARBA00022723"/>
    </source>
</evidence>
<dbReference type="GO" id="GO:0004096">
    <property type="term" value="F:catalase activity"/>
    <property type="evidence" value="ECO:0007669"/>
    <property type="project" value="UniProtKB-EC"/>
</dbReference>
<dbReference type="PROSITE" id="PS00437">
    <property type="entry name" value="CATALASE_1"/>
    <property type="match status" value="1"/>
</dbReference>
<dbReference type="GO" id="GO:0046872">
    <property type="term" value="F:metal ion binding"/>
    <property type="evidence" value="ECO:0007669"/>
    <property type="project" value="UniProtKB-KW"/>
</dbReference>
<reference evidence="15 16" key="1">
    <citation type="journal article" date="2024" name="Insects">
        <title>An Improved Chromosome-Level Genome Assembly of the Firefly Pyrocoelia pectoralis.</title>
        <authorList>
            <person name="Fu X."/>
            <person name="Meyer-Rochow V.B."/>
            <person name="Ballantyne L."/>
            <person name="Zhu X."/>
        </authorList>
    </citation>
    <scope>NUCLEOTIDE SEQUENCE [LARGE SCALE GENOMIC DNA]</scope>
    <source>
        <strain evidence="15">XCY_ONT2</strain>
    </source>
</reference>
<feature type="compositionally biased region" description="Polar residues" evidence="13">
    <location>
        <begin position="382"/>
        <end position="396"/>
    </location>
</feature>
<name>A0AAN7VXD8_9COLE</name>
<dbReference type="EMBL" id="JAVRBK010000001">
    <property type="protein sequence ID" value="KAK5650518.1"/>
    <property type="molecule type" value="Genomic_DNA"/>
</dbReference>
<dbReference type="GO" id="GO:0042542">
    <property type="term" value="P:response to hydrogen peroxide"/>
    <property type="evidence" value="ECO:0007669"/>
    <property type="project" value="TreeGrafter"/>
</dbReference>
<evidence type="ECO:0000256" key="10">
    <source>
        <dbReference type="PIRSR" id="PIRSR038928-2"/>
    </source>
</evidence>
<comment type="function">
    <text evidence="12">Catalyzes the degradation of hydrogen peroxide (H(2)O(2)) generated by peroxisomal oxidases to water and oxygen, thereby protecting cells from the toxic effects of hydrogen peroxide.</text>
</comment>
<evidence type="ECO:0000256" key="1">
    <source>
        <dbReference type="ARBA" id="ARBA00005329"/>
    </source>
</evidence>
<dbReference type="InterPro" id="IPR024708">
    <property type="entry name" value="Catalase_AS"/>
</dbReference>
<dbReference type="GO" id="GO:0005777">
    <property type="term" value="C:peroxisome"/>
    <property type="evidence" value="ECO:0007669"/>
    <property type="project" value="TreeGrafter"/>
</dbReference>
<sequence length="500" mass="56944">MSTSRKPSATQLEDYLKENGEEISPATNNSGIPLAYKDASLTVGPKGLMLLQDTDYIDEIAHFDRERIPERVVHAKGAGAHGYFEVTHDITKYTAACVFSSIGQKTRVTVRFSSVIGESGSADTVRDPRGFALKFYTNDGIWDLVGNNTPIFFVRDPILFPNFIHSFKRNPVTHLTDYDAFWDFLSLRPETTHQVMILFSDRGIPDGHTHMHGYGSHTFSLINSKKEIHFCKFHFRTKQGIKNISPDKAAEIAGNDPDYSIRDLYDCIAKKKYPEWTLYIQTMTEAEARTCPFDPFDVTKVWFHKDYPLQEVGKLVLNENPENYFAEVEQIGFTPAHMIPGIGPSPDRMLQGRLFSYGDTQRYRLGTNHLHLPINSPLKVQNYSRDGPQAINNQGGAPNYHPNSFGGPKFIQRARDLMVRFNEMGITDRYDARENNNFEQPRIFYQRVLSTTERMRLVQNIVNHMAGASSRIQDKAIANFAKVDEDFGRRITTGLRIKRG</sequence>
<evidence type="ECO:0000256" key="3">
    <source>
        <dbReference type="ARBA" id="ARBA00022617"/>
    </source>
</evidence>
<dbReference type="PIRSF" id="PIRSF038928">
    <property type="entry name" value="Catalase_clade1-3"/>
    <property type="match status" value="1"/>
</dbReference>
<comment type="catalytic activity">
    <reaction evidence="8 11">
        <text>2 H2O2 = O2 + 2 H2O</text>
        <dbReference type="Rhea" id="RHEA:20309"/>
        <dbReference type="ChEBI" id="CHEBI:15377"/>
        <dbReference type="ChEBI" id="CHEBI:15379"/>
        <dbReference type="ChEBI" id="CHEBI:16240"/>
        <dbReference type="EC" id="1.11.1.6"/>
    </reaction>
</comment>
<feature type="region of interest" description="Disordered" evidence="13">
    <location>
        <begin position="382"/>
        <end position="406"/>
    </location>
</feature>
<dbReference type="PROSITE" id="PS00438">
    <property type="entry name" value="CATALASE_2"/>
    <property type="match status" value="1"/>
</dbReference>
<accession>A0AAN7VXD8</accession>
<evidence type="ECO:0000256" key="6">
    <source>
        <dbReference type="ARBA" id="ARBA00023004"/>
    </source>
</evidence>
<dbReference type="FunFam" id="2.40.180.10:FF:000001">
    <property type="entry name" value="Catalase"/>
    <property type="match status" value="1"/>
</dbReference>
<comment type="cofactor">
    <cofactor evidence="10">
        <name>heme</name>
        <dbReference type="ChEBI" id="CHEBI:30413"/>
    </cofactor>
</comment>
<dbReference type="Gene3D" id="2.40.180.10">
    <property type="entry name" value="Catalase core domain"/>
    <property type="match status" value="1"/>
</dbReference>
<feature type="domain" description="Catalase core" evidence="14">
    <location>
        <begin position="27"/>
        <end position="409"/>
    </location>
</feature>
<keyword evidence="3 10" id="KW-0349">Heme</keyword>
<gene>
    <name evidence="15" type="ORF">RI129_001547</name>
</gene>
<dbReference type="CDD" id="cd08156">
    <property type="entry name" value="catalase_clade_3"/>
    <property type="match status" value="1"/>
</dbReference>
<dbReference type="InterPro" id="IPR010582">
    <property type="entry name" value="Catalase_immune_responsive"/>
</dbReference>
<evidence type="ECO:0000313" key="15">
    <source>
        <dbReference type="EMBL" id="KAK5650518.1"/>
    </source>
</evidence>
<keyword evidence="7 11" id="KW-0376">Hydrogen peroxide</keyword>
<evidence type="ECO:0000256" key="5">
    <source>
        <dbReference type="ARBA" id="ARBA00023002"/>
    </source>
</evidence>
<dbReference type="InterPro" id="IPR011614">
    <property type="entry name" value="Catalase_core"/>
</dbReference>
<dbReference type="GO" id="GO:0020037">
    <property type="term" value="F:heme binding"/>
    <property type="evidence" value="ECO:0007669"/>
    <property type="project" value="InterPro"/>
</dbReference>
<feature type="active site" evidence="9">
    <location>
        <position position="74"/>
    </location>
</feature>
<dbReference type="PROSITE" id="PS51402">
    <property type="entry name" value="CATALASE_3"/>
    <property type="match status" value="1"/>
</dbReference>
<keyword evidence="5 11" id="KW-0560">Oxidoreductase</keyword>
<keyword evidence="4 10" id="KW-0479">Metal-binding</keyword>
<evidence type="ECO:0000259" key="14">
    <source>
        <dbReference type="SMART" id="SM01060"/>
    </source>
</evidence>
<dbReference type="GO" id="GO:0005739">
    <property type="term" value="C:mitochondrion"/>
    <property type="evidence" value="ECO:0007669"/>
    <property type="project" value="TreeGrafter"/>
</dbReference>
<comment type="caution">
    <text evidence="15">The sequence shown here is derived from an EMBL/GenBank/DDBJ whole genome shotgun (WGS) entry which is preliminary data.</text>
</comment>
<dbReference type="PANTHER" id="PTHR11465:SF9">
    <property type="entry name" value="CATALASE"/>
    <property type="match status" value="1"/>
</dbReference>
<dbReference type="InterPro" id="IPR002226">
    <property type="entry name" value="Catalase_haem_BS"/>
</dbReference>
<evidence type="ECO:0000256" key="9">
    <source>
        <dbReference type="PIRSR" id="PIRSR038928-1"/>
    </source>
</evidence>
<dbReference type="PANTHER" id="PTHR11465">
    <property type="entry name" value="CATALASE"/>
    <property type="match status" value="1"/>
</dbReference>
<evidence type="ECO:0000313" key="16">
    <source>
        <dbReference type="Proteomes" id="UP001329430"/>
    </source>
</evidence>
<protein>
    <recommendedName>
        <fullName evidence="11">Catalase</fullName>
        <ecNumber evidence="11">1.11.1.6</ecNumber>
    </recommendedName>
</protein>
<evidence type="ECO:0000256" key="2">
    <source>
        <dbReference type="ARBA" id="ARBA00022559"/>
    </source>
</evidence>
<dbReference type="PRINTS" id="PR00067">
    <property type="entry name" value="CATALASE"/>
</dbReference>
<dbReference type="InterPro" id="IPR040333">
    <property type="entry name" value="Catalase_3"/>
</dbReference>
<evidence type="ECO:0000256" key="13">
    <source>
        <dbReference type="SAM" id="MobiDB-lite"/>
    </source>
</evidence>
<dbReference type="SMART" id="SM01060">
    <property type="entry name" value="Catalase"/>
    <property type="match status" value="1"/>
</dbReference>
<feature type="active site" evidence="9">
    <location>
        <position position="147"/>
    </location>
</feature>
<dbReference type="GO" id="GO:0042744">
    <property type="term" value="P:hydrogen peroxide catabolic process"/>
    <property type="evidence" value="ECO:0007669"/>
    <property type="project" value="UniProtKB-KW"/>
</dbReference>
<evidence type="ECO:0000256" key="12">
    <source>
        <dbReference type="RuleBase" id="RU004142"/>
    </source>
</evidence>
<dbReference type="Pfam" id="PF06628">
    <property type="entry name" value="Catalase-rel"/>
    <property type="match status" value="1"/>
</dbReference>
<comment type="similarity">
    <text evidence="1 11">Belongs to the catalase family.</text>
</comment>
<dbReference type="SUPFAM" id="SSF56634">
    <property type="entry name" value="Heme-dependent catalase-like"/>
    <property type="match status" value="1"/>
</dbReference>
<dbReference type="InterPro" id="IPR018028">
    <property type="entry name" value="Catalase"/>
</dbReference>
<organism evidence="15 16">
    <name type="scientific">Pyrocoelia pectoralis</name>
    <dbReference type="NCBI Taxonomy" id="417401"/>
    <lineage>
        <taxon>Eukaryota</taxon>
        <taxon>Metazoa</taxon>
        <taxon>Ecdysozoa</taxon>
        <taxon>Arthropoda</taxon>
        <taxon>Hexapoda</taxon>
        <taxon>Insecta</taxon>
        <taxon>Pterygota</taxon>
        <taxon>Neoptera</taxon>
        <taxon>Endopterygota</taxon>
        <taxon>Coleoptera</taxon>
        <taxon>Polyphaga</taxon>
        <taxon>Elateriformia</taxon>
        <taxon>Elateroidea</taxon>
        <taxon>Lampyridae</taxon>
        <taxon>Lampyrinae</taxon>
        <taxon>Pyrocoelia</taxon>
    </lineage>
</organism>
<dbReference type="Proteomes" id="UP001329430">
    <property type="component" value="Chromosome 1"/>
</dbReference>
<evidence type="ECO:0000256" key="11">
    <source>
        <dbReference type="RuleBase" id="RU000498"/>
    </source>
</evidence>
<proteinExistence type="inferred from homology"/>
<feature type="binding site" description="axial binding residue" evidence="10">
    <location>
        <position position="357"/>
    </location>
    <ligand>
        <name>heme</name>
        <dbReference type="ChEBI" id="CHEBI:30413"/>
    </ligand>
    <ligandPart>
        <name>Fe</name>
        <dbReference type="ChEBI" id="CHEBI:18248"/>
    </ligandPart>
</feature>
<dbReference type="AlphaFoldDB" id="A0AAN7VXD8"/>
<dbReference type="EC" id="1.11.1.6" evidence="11"/>
<keyword evidence="6 10" id="KW-0408">Iron</keyword>
<keyword evidence="2 11" id="KW-0575">Peroxidase</keyword>
<keyword evidence="16" id="KW-1185">Reference proteome</keyword>
<evidence type="ECO:0000256" key="7">
    <source>
        <dbReference type="ARBA" id="ARBA00023324"/>
    </source>
</evidence>
<evidence type="ECO:0000256" key="8">
    <source>
        <dbReference type="ARBA" id="ARBA00049254"/>
    </source>
</evidence>
<dbReference type="InterPro" id="IPR020835">
    <property type="entry name" value="Catalase_sf"/>
</dbReference>